<gene>
    <name evidence="4" type="ORF">ACHAWU_004325</name>
</gene>
<sequence>MITCHRTIVRIIFVLFLLGVTLGVNGFISGCWRRTVVVAMKNQPPTLWMQADQDMVLISRVGDDNPINIYPKDTLLSIGSNSTLKLAPDIAYFYLQNTLGLSEEAMWKVTLESESILGMTPRNLEKKVSLLRRTMNLSDEDVRVVLGKQPTLLHYSADRNLAPTILFLVRALDLSKSELRTMVMDCPSILSYSLENLRKKIAFLVALCDDKDGIDSARELLVGSPKLLQSAVDSALVPKLKFLTNEINFSLEEVRQLVKKNPKLLLYSLDENLREKIVFFFILQLHMQPEEVRRILLAYPQIMDYNLENHMKPIAEYFMTELKFSAAEVGMITLKFPRLFSYSLFKIKHVIGFLRYELELDPRQAKRVVFQAPQVLGLGESSLKEKLRFLRSRLDLTVEELGLVLSKMPTLVCLGIEASLAPKLEYLEESLLVEQPLNDLLLKEIILKQPSLLGYSLNGRIRPRMQQLIEAKISPSKITVGISMPEARFQQWLSSSQSKRIIHAMHANTTPLEVLRRVLNFTDDELDMIDSETTLVSWTISSLESWIEHLKAELGVSTDELKSTVLSYPQLLDRSSRPKLRHRLKMLRSVGSVLDNLITTVWSKNEFDIWVREKQIEAKSRIMYLKRLLGLNDTECRTLLLEMPLLESAKANKVFQQKLEYITTHICNSTEGAKHLLMEHPFLLDLSIRTTLEPRMGTIQLIGITDPKAIASLMNLSDADFQSATALPALRSQFSETIEYVQSMLELSHNETDSLMLSLSNNITVNNTIKETLDNLAAIANGDVVQLKAAVIQQPQLLLLSTGDIQKRIESRASSLETREDLFAIVIMCDEDYQTFLAFKMLRQSLNLTEHEIDVILAENSRTVRLGQSPTATLACRIEYLLSLTPKDDLKRALLSQPKLLSYPLENLPHITSVIAQRAELQSRLNTTDAEMDLLLPMNTWLASRRWQEMSEPLIQYLSFHLDGSIEDLKGILIGEPKLLTLSLSKTIQPRMELLKKFGCPPTDVAKIVLLSQKEALEYVVENYFTRLGFSSEQASNLFGSLGRSQLSSGDVKEKLDYLLHYAFRDSKLKLNEAIIREPSILNQSMENIQMRTELALYLESIGYEYVASEIDSFFSLPNSVVARELCQLETWNPSVTGESTIDDIAIEKNSILETLKSFPPPPTLAFSDEENREDARVVHWR</sequence>
<organism evidence="4 5">
    <name type="scientific">Discostella pseudostelligera</name>
    <dbReference type="NCBI Taxonomy" id="259834"/>
    <lineage>
        <taxon>Eukaryota</taxon>
        <taxon>Sar</taxon>
        <taxon>Stramenopiles</taxon>
        <taxon>Ochrophyta</taxon>
        <taxon>Bacillariophyta</taxon>
        <taxon>Coscinodiscophyceae</taxon>
        <taxon>Thalassiosirophycidae</taxon>
        <taxon>Stephanodiscales</taxon>
        <taxon>Stephanodiscaceae</taxon>
        <taxon>Discostella</taxon>
    </lineage>
</organism>
<keyword evidence="2" id="KW-0809">Transit peptide</keyword>
<keyword evidence="5" id="KW-1185">Reference proteome</keyword>
<dbReference type="PROSITE" id="PS51257">
    <property type="entry name" value="PROKAR_LIPOPROTEIN"/>
    <property type="match status" value="1"/>
</dbReference>
<comment type="similarity">
    <text evidence="1">Belongs to the mTERF family.</text>
</comment>
<accession>A0ABD3M8F5</accession>
<dbReference type="AlphaFoldDB" id="A0ABD3M8F5"/>
<dbReference type="Gene3D" id="1.25.70.10">
    <property type="entry name" value="Transcription termination factor 3, mitochondrial"/>
    <property type="match status" value="4"/>
</dbReference>
<comment type="caution">
    <text evidence="4">The sequence shown here is derived from an EMBL/GenBank/DDBJ whole genome shotgun (WGS) entry which is preliminary data.</text>
</comment>
<protein>
    <submittedName>
        <fullName evidence="4">Uncharacterized protein</fullName>
    </submittedName>
</protein>
<dbReference type="SMART" id="SM00733">
    <property type="entry name" value="Mterf"/>
    <property type="match status" value="14"/>
</dbReference>
<evidence type="ECO:0000256" key="2">
    <source>
        <dbReference type="ARBA" id="ARBA00022946"/>
    </source>
</evidence>
<dbReference type="PANTHER" id="PTHR13068:SF151">
    <property type="entry name" value="TRANSCRIPTION TERMINATION FACTOR MTERF9, CHLOROPLASTIC"/>
    <property type="match status" value="1"/>
</dbReference>
<evidence type="ECO:0000313" key="5">
    <source>
        <dbReference type="Proteomes" id="UP001530293"/>
    </source>
</evidence>
<proteinExistence type="inferred from homology"/>
<reference evidence="4 5" key="1">
    <citation type="submission" date="2024-10" db="EMBL/GenBank/DDBJ databases">
        <title>Updated reference genomes for cyclostephanoid diatoms.</title>
        <authorList>
            <person name="Roberts W.R."/>
            <person name="Alverson A.J."/>
        </authorList>
    </citation>
    <scope>NUCLEOTIDE SEQUENCE [LARGE SCALE GENOMIC DNA]</scope>
    <source>
        <strain evidence="4 5">AJA232-27</strain>
    </source>
</reference>
<name>A0ABD3M8F5_9STRA</name>
<dbReference type="InterPro" id="IPR038538">
    <property type="entry name" value="MTERF_sf"/>
</dbReference>
<dbReference type="PANTHER" id="PTHR13068">
    <property type="entry name" value="CGI-12 PROTEIN-RELATED"/>
    <property type="match status" value="1"/>
</dbReference>
<dbReference type="Proteomes" id="UP001530293">
    <property type="component" value="Unassembled WGS sequence"/>
</dbReference>
<dbReference type="Pfam" id="PF02536">
    <property type="entry name" value="mTERF"/>
    <property type="match status" value="4"/>
</dbReference>
<evidence type="ECO:0000313" key="4">
    <source>
        <dbReference type="EMBL" id="KAL3758482.1"/>
    </source>
</evidence>
<evidence type="ECO:0000256" key="1">
    <source>
        <dbReference type="ARBA" id="ARBA00007692"/>
    </source>
</evidence>
<feature type="region of interest" description="Disordered" evidence="3">
    <location>
        <begin position="1163"/>
        <end position="1182"/>
    </location>
</feature>
<dbReference type="InterPro" id="IPR003690">
    <property type="entry name" value="MTERF"/>
</dbReference>
<dbReference type="EMBL" id="JALLBG020000229">
    <property type="protein sequence ID" value="KAL3758482.1"/>
    <property type="molecule type" value="Genomic_DNA"/>
</dbReference>
<evidence type="ECO:0000256" key="3">
    <source>
        <dbReference type="SAM" id="MobiDB-lite"/>
    </source>
</evidence>